<keyword evidence="1" id="KW-0812">Transmembrane</keyword>
<keyword evidence="3" id="KW-1185">Reference proteome</keyword>
<keyword evidence="1" id="KW-0472">Membrane</keyword>
<evidence type="ECO:0000256" key="1">
    <source>
        <dbReference type="SAM" id="Phobius"/>
    </source>
</evidence>
<accession>A0ABP7XG41</accession>
<keyword evidence="1" id="KW-1133">Transmembrane helix</keyword>
<evidence type="ECO:0000313" key="2">
    <source>
        <dbReference type="EMBL" id="GAA4115302.1"/>
    </source>
</evidence>
<name>A0ABP7XG41_9FLAO</name>
<comment type="caution">
    <text evidence="2">The sequence shown here is derived from an EMBL/GenBank/DDBJ whole genome shotgun (WGS) entry which is preliminary data.</text>
</comment>
<reference evidence="3" key="1">
    <citation type="journal article" date="2019" name="Int. J. Syst. Evol. Microbiol.">
        <title>The Global Catalogue of Microorganisms (GCM) 10K type strain sequencing project: providing services to taxonomists for standard genome sequencing and annotation.</title>
        <authorList>
            <consortium name="The Broad Institute Genomics Platform"/>
            <consortium name="The Broad Institute Genome Sequencing Center for Infectious Disease"/>
            <person name="Wu L."/>
            <person name="Ma J."/>
        </authorList>
    </citation>
    <scope>NUCLEOTIDE SEQUENCE [LARGE SCALE GENOMIC DNA]</scope>
    <source>
        <strain evidence="3">JCM 17106</strain>
    </source>
</reference>
<gene>
    <name evidence="2" type="ORF">GCM10022393_15420</name>
</gene>
<feature type="transmembrane region" description="Helical" evidence="1">
    <location>
        <begin position="44"/>
        <end position="62"/>
    </location>
</feature>
<evidence type="ECO:0000313" key="3">
    <source>
        <dbReference type="Proteomes" id="UP001500459"/>
    </source>
</evidence>
<sequence>MDETSYKFFNNLLNKLHLNNSCDIKINRNDQVYKNRNKKIENNVSLVSLVNPIAILGMGFILSNHDLF</sequence>
<protein>
    <submittedName>
        <fullName evidence="2">Uncharacterized protein</fullName>
    </submittedName>
</protein>
<dbReference type="EMBL" id="BAABCW010000004">
    <property type="protein sequence ID" value="GAA4115302.1"/>
    <property type="molecule type" value="Genomic_DNA"/>
</dbReference>
<proteinExistence type="predicted"/>
<organism evidence="2 3">
    <name type="scientific">Aquimarina addita</name>
    <dbReference type="NCBI Taxonomy" id="870485"/>
    <lineage>
        <taxon>Bacteria</taxon>
        <taxon>Pseudomonadati</taxon>
        <taxon>Bacteroidota</taxon>
        <taxon>Flavobacteriia</taxon>
        <taxon>Flavobacteriales</taxon>
        <taxon>Flavobacteriaceae</taxon>
        <taxon>Aquimarina</taxon>
    </lineage>
</organism>
<dbReference type="Proteomes" id="UP001500459">
    <property type="component" value="Unassembled WGS sequence"/>
</dbReference>